<dbReference type="GO" id="GO:0005524">
    <property type="term" value="F:ATP binding"/>
    <property type="evidence" value="ECO:0007669"/>
    <property type="project" value="UniProtKB-UniRule"/>
</dbReference>
<dbReference type="PIRSF" id="PIRSF015617">
    <property type="entry name" value="Adensltrnsf_CobA"/>
    <property type="match status" value="1"/>
</dbReference>
<dbReference type="InterPro" id="IPR027417">
    <property type="entry name" value="P-loop_NTPase"/>
</dbReference>
<dbReference type="GO" id="GO:0006779">
    <property type="term" value="P:porphyrin-containing compound biosynthetic process"/>
    <property type="evidence" value="ECO:0007669"/>
    <property type="project" value="UniProtKB-UniRule"/>
</dbReference>
<dbReference type="InterPro" id="IPR025826">
    <property type="entry name" value="Co_AT_N_dom"/>
</dbReference>
<reference evidence="10 11" key="1">
    <citation type="submission" date="2016-10" db="EMBL/GenBank/DDBJ databases">
        <authorList>
            <person name="Varghese N."/>
            <person name="Submissions S."/>
        </authorList>
    </citation>
    <scope>NUCLEOTIDE SEQUENCE [LARGE SCALE GENOMIC DNA]</scope>
    <source>
        <strain evidence="10 11">DSM 5563</strain>
    </source>
</reference>
<evidence type="ECO:0000313" key="11">
    <source>
        <dbReference type="Proteomes" id="UP000226420"/>
    </source>
</evidence>
<dbReference type="CDD" id="cd00561">
    <property type="entry name" value="CobA_ACA"/>
    <property type="match status" value="1"/>
</dbReference>
<keyword evidence="8" id="KW-0547">Nucleotide-binding</keyword>
<keyword evidence="8" id="KW-0067">ATP-binding</keyword>
<dbReference type="PANTHER" id="PTHR46638">
    <property type="entry name" value="CORRINOID ADENOSYLTRANSFERASE"/>
    <property type="match status" value="1"/>
</dbReference>
<dbReference type="InterPro" id="IPR003724">
    <property type="entry name" value="CblAdoTrfase_CobA"/>
</dbReference>
<evidence type="ECO:0000313" key="10">
    <source>
        <dbReference type="EMBL" id="SFC75250.1"/>
    </source>
</evidence>
<evidence type="ECO:0000256" key="3">
    <source>
        <dbReference type="ARBA" id="ARBA00012454"/>
    </source>
</evidence>
<dbReference type="GO" id="GO:0009236">
    <property type="term" value="P:cobalamin biosynthetic process"/>
    <property type="evidence" value="ECO:0007669"/>
    <property type="project" value="UniProtKB-UniRule"/>
</dbReference>
<evidence type="ECO:0000256" key="6">
    <source>
        <dbReference type="ARBA" id="ARBA00048555"/>
    </source>
</evidence>
<dbReference type="Pfam" id="PF12557">
    <property type="entry name" value="Co_AT_N"/>
    <property type="match status" value="1"/>
</dbReference>
<keyword evidence="8" id="KW-0963">Cytoplasm</keyword>
<name>A0AAJ5BH19_9GAMM</name>
<keyword evidence="8" id="KW-0808">Transferase</keyword>
<dbReference type="EMBL" id="FOLW01000004">
    <property type="protein sequence ID" value="SFC75250.1"/>
    <property type="molecule type" value="Genomic_DNA"/>
</dbReference>
<gene>
    <name evidence="10" type="ORF">SAMN02745723_10429</name>
</gene>
<evidence type="ECO:0000256" key="8">
    <source>
        <dbReference type="PIRNR" id="PIRNR015617"/>
    </source>
</evidence>
<comment type="similarity">
    <text evidence="2 8">Belongs to the Cob(I)alamin adenosyltransferase family.</text>
</comment>
<comment type="subcellular location">
    <subcellularLocation>
        <location evidence="8">Cytoplasm</location>
    </subcellularLocation>
</comment>
<comment type="catalytic activity">
    <reaction evidence="6 8">
        <text>2 cob(II)yrinate a,c diamide + reduced [electron-transfer flavoprotein] + 2 ATP = 2 adenosylcob(III)yrinate a,c-diamide + 2 triphosphate + oxidized [electron-transfer flavoprotein] + 3 H(+)</text>
        <dbReference type="Rhea" id="RHEA:11528"/>
        <dbReference type="Rhea" id="RHEA-COMP:10685"/>
        <dbReference type="Rhea" id="RHEA-COMP:10686"/>
        <dbReference type="ChEBI" id="CHEBI:15378"/>
        <dbReference type="ChEBI" id="CHEBI:18036"/>
        <dbReference type="ChEBI" id="CHEBI:30616"/>
        <dbReference type="ChEBI" id="CHEBI:57692"/>
        <dbReference type="ChEBI" id="CHEBI:58307"/>
        <dbReference type="ChEBI" id="CHEBI:58503"/>
        <dbReference type="ChEBI" id="CHEBI:58537"/>
        <dbReference type="EC" id="2.5.1.17"/>
    </reaction>
</comment>
<dbReference type="GO" id="GO:0005737">
    <property type="term" value="C:cytoplasm"/>
    <property type="evidence" value="ECO:0007669"/>
    <property type="project" value="UniProtKB-SubCell"/>
</dbReference>
<dbReference type="Proteomes" id="UP000226420">
    <property type="component" value="Unassembled WGS sequence"/>
</dbReference>
<dbReference type="NCBIfam" id="TIGR00708">
    <property type="entry name" value="cobA"/>
    <property type="match status" value="1"/>
</dbReference>
<dbReference type="AlphaFoldDB" id="A0AAJ5BH19"/>
<dbReference type="Pfam" id="PF02572">
    <property type="entry name" value="CobA_CobO_BtuR"/>
    <property type="match status" value="1"/>
</dbReference>
<evidence type="ECO:0000256" key="5">
    <source>
        <dbReference type="ARBA" id="ARBA00024929"/>
    </source>
</evidence>
<evidence type="ECO:0000256" key="2">
    <source>
        <dbReference type="ARBA" id="ARBA00007487"/>
    </source>
</evidence>
<keyword evidence="4 8" id="KW-0627">Porphyrin biosynthesis</keyword>
<dbReference type="PANTHER" id="PTHR46638:SF1">
    <property type="entry name" value="CORRINOID ADENOSYLTRANSFERASE"/>
    <property type="match status" value="1"/>
</dbReference>
<dbReference type="EC" id="2.5.1.17" evidence="3 8"/>
<accession>A0AAJ5BH19</accession>
<dbReference type="GO" id="GO:0008817">
    <property type="term" value="F:corrinoid adenosyltransferase activity"/>
    <property type="evidence" value="ECO:0007669"/>
    <property type="project" value="UniProtKB-UniRule"/>
</dbReference>
<dbReference type="SUPFAM" id="SSF52540">
    <property type="entry name" value="P-loop containing nucleoside triphosphate hydrolases"/>
    <property type="match status" value="1"/>
</dbReference>
<keyword evidence="8" id="KW-0169">Cobalamin biosynthesis</keyword>
<dbReference type="NCBIfam" id="NF004637">
    <property type="entry name" value="PRK05986.1"/>
    <property type="match status" value="1"/>
</dbReference>
<evidence type="ECO:0000256" key="4">
    <source>
        <dbReference type="ARBA" id="ARBA00023244"/>
    </source>
</evidence>
<comment type="function">
    <text evidence="5 8">Required for both de novo synthesis of the corrin ring for the assimilation of exogenous corrinoids. Participates in the adenosylation of a variety of incomplete and complete corrinoids.</text>
</comment>
<comment type="pathway">
    <text evidence="1 8">Cofactor biosynthesis; adenosylcobalamin biosynthesis; adenosylcobalamin from cob(II)yrinate a,c-diamide: step 2/7.</text>
</comment>
<dbReference type="Gene3D" id="3.40.50.300">
    <property type="entry name" value="P-loop containing nucleotide triphosphate hydrolases"/>
    <property type="match status" value="1"/>
</dbReference>
<feature type="domain" description="Cob(I)alamin adenosyltransferase N-terminal" evidence="9">
    <location>
        <begin position="5"/>
        <end position="24"/>
    </location>
</feature>
<organism evidence="10 11">
    <name type="scientific">Pragia fontium DSM 5563 = ATCC 49100</name>
    <dbReference type="NCBI Taxonomy" id="1122977"/>
    <lineage>
        <taxon>Bacteria</taxon>
        <taxon>Pseudomonadati</taxon>
        <taxon>Pseudomonadota</taxon>
        <taxon>Gammaproteobacteria</taxon>
        <taxon>Enterobacterales</taxon>
        <taxon>Budviciaceae</taxon>
        <taxon>Pragia</taxon>
    </lineage>
</organism>
<evidence type="ECO:0000259" key="9">
    <source>
        <dbReference type="Pfam" id="PF12557"/>
    </source>
</evidence>
<proteinExistence type="inferred from homology"/>
<comment type="catalytic activity">
    <reaction evidence="7 8">
        <text>2 cob(II)alamin + reduced [electron-transfer flavoprotein] + 2 ATP = 2 adenosylcob(III)alamin + 2 triphosphate + oxidized [electron-transfer flavoprotein] + 3 H(+)</text>
        <dbReference type="Rhea" id="RHEA:28671"/>
        <dbReference type="Rhea" id="RHEA-COMP:10685"/>
        <dbReference type="Rhea" id="RHEA-COMP:10686"/>
        <dbReference type="ChEBI" id="CHEBI:15378"/>
        <dbReference type="ChEBI" id="CHEBI:16304"/>
        <dbReference type="ChEBI" id="CHEBI:18036"/>
        <dbReference type="ChEBI" id="CHEBI:18408"/>
        <dbReference type="ChEBI" id="CHEBI:30616"/>
        <dbReference type="ChEBI" id="CHEBI:57692"/>
        <dbReference type="ChEBI" id="CHEBI:58307"/>
        <dbReference type="EC" id="2.5.1.17"/>
    </reaction>
</comment>
<evidence type="ECO:0000256" key="7">
    <source>
        <dbReference type="ARBA" id="ARBA00048692"/>
    </source>
</evidence>
<dbReference type="RefSeq" id="WP_047781223.1">
    <property type="nucleotide sequence ID" value="NZ_FOLW01000004.1"/>
</dbReference>
<comment type="caution">
    <text evidence="10">The sequence shown here is derived from an EMBL/GenBank/DDBJ whole genome shotgun (WGS) entry which is preliminary data.</text>
</comment>
<evidence type="ECO:0000256" key="1">
    <source>
        <dbReference type="ARBA" id="ARBA00005121"/>
    </source>
</evidence>
<sequence length="199" mass="22260">MTIQSNDRYQQRQQKIKQQVDSRVAAATEDRGLLIICTGNGKGKSTAAFGTVTRAVGHGQKAAVTQFIKGTWECGERNLLSRNGVEFQVMATGFTWDTQDKESDTLAAQEVWQHSKRMLSDPSLDLVVLDEITYMITYGYIVLNELIDALQQRPSGQTVIITGRGCHRNLVEMADTVTEMRSVKHAFEHGLQARKGIDW</sequence>
<protein>
    <recommendedName>
        <fullName evidence="3 8">Corrinoid adenosyltransferase</fullName>
        <ecNumber evidence="3 8">2.5.1.17</ecNumber>
    </recommendedName>
    <alternativeName>
        <fullName evidence="8">Cob(II)alamin adenosyltransferase</fullName>
    </alternativeName>
    <alternativeName>
        <fullName evidence="8">Cob(II)yrinic acid a,c-diamide adenosyltransferase</fullName>
    </alternativeName>
</protein>